<sequence>MKKIFSVIAATVFSISLLAGCSAGGSAPTKFVIAYLPQEHDEKGQKINKDFETKLSEKLGIPVESYKATSYNAAIEAMKNGKADYALFGPFSYIVAAERAKVEPIAEMTLPSMADKPASIIIVPKDSPIQSVADLKGKTFGFVDPVSTTGHLLPKATMIKELGITPEELENGFFKDIQFAGGHDKAVLGVLRGQYDAAGTASIMPSMLEGKGLIEKDSYRVIAASESLPGTAIGIRSDLPQELKDKVKEFLLSYNDPEFFQNIGGSPDAKFIEANDKNYDKLRETAKMLNLSPEELLAN</sequence>
<dbReference type="AlphaFoldDB" id="A0A3A3GAL0"/>
<dbReference type="CDD" id="cd01071">
    <property type="entry name" value="PBP2_PhnD_like"/>
    <property type="match status" value="1"/>
</dbReference>
<dbReference type="NCBIfam" id="TIGR01098">
    <property type="entry name" value="3A0109s03R"/>
    <property type="match status" value="1"/>
</dbReference>
<dbReference type="PANTHER" id="PTHR35841:SF1">
    <property type="entry name" value="PHOSPHONATES-BINDING PERIPLASMIC PROTEIN"/>
    <property type="match status" value="1"/>
</dbReference>
<dbReference type="PROSITE" id="PS51257">
    <property type="entry name" value="PROKAR_LIPOPROTEIN"/>
    <property type="match status" value="1"/>
</dbReference>
<feature type="chain" id="PRO_5038401313" evidence="3">
    <location>
        <begin position="20"/>
        <end position="299"/>
    </location>
</feature>
<protein>
    <submittedName>
        <fullName evidence="4">Phosphate/phosphite/phosphonate ABC transporter substrate-binding protein</fullName>
    </submittedName>
</protein>
<comment type="caution">
    <text evidence="4">The sequence shown here is derived from an EMBL/GenBank/DDBJ whole genome shotgun (WGS) entry which is preliminary data.</text>
</comment>
<dbReference type="SUPFAM" id="SSF53850">
    <property type="entry name" value="Periplasmic binding protein-like II"/>
    <property type="match status" value="1"/>
</dbReference>
<dbReference type="Gene3D" id="3.40.190.10">
    <property type="entry name" value="Periplasmic binding protein-like II"/>
    <property type="match status" value="2"/>
</dbReference>
<dbReference type="OrthoDB" id="9776786at2"/>
<keyword evidence="2 3" id="KW-0732">Signal</keyword>
<dbReference type="GO" id="GO:0055085">
    <property type="term" value="P:transmembrane transport"/>
    <property type="evidence" value="ECO:0007669"/>
    <property type="project" value="InterPro"/>
</dbReference>
<reference evidence="4 5" key="1">
    <citation type="submission" date="2018-09" db="EMBL/GenBank/DDBJ databases">
        <title>Paenibacillus SK2017-BO5.</title>
        <authorList>
            <person name="Piskunova J.V."/>
            <person name="Dubiley S.A."/>
            <person name="Severinov K.V."/>
        </authorList>
    </citation>
    <scope>NUCLEOTIDE SEQUENCE [LARGE SCALE GENOMIC DNA]</scope>
    <source>
        <strain evidence="4 5">BO5</strain>
    </source>
</reference>
<accession>A0A3A3GAL0</accession>
<evidence type="ECO:0000256" key="2">
    <source>
        <dbReference type="ARBA" id="ARBA00022729"/>
    </source>
</evidence>
<name>A0A3A3GAL0_PANTH</name>
<dbReference type="EMBL" id="QYZD01000048">
    <property type="protein sequence ID" value="RJG17700.1"/>
    <property type="molecule type" value="Genomic_DNA"/>
</dbReference>
<dbReference type="Proteomes" id="UP000266177">
    <property type="component" value="Unassembled WGS sequence"/>
</dbReference>
<evidence type="ECO:0000313" key="4">
    <source>
        <dbReference type="EMBL" id="RJG17700.1"/>
    </source>
</evidence>
<dbReference type="Pfam" id="PF12974">
    <property type="entry name" value="Phosphonate-bd"/>
    <property type="match status" value="1"/>
</dbReference>
<evidence type="ECO:0000256" key="3">
    <source>
        <dbReference type="SAM" id="SignalP"/>
    </source>
</evidence>
<feature type="signal peptide" evidence="3">
    <location>
        <begin position="1"/>
        <end position="19"/>
    </location>
</feature>
<organism evidence="4 5">
    <name type="scientific">Paenibacillus thiaminolyticus</name>
    <name type="common">Bacillus thiaminolyticus</name>
    <dbReference type="NCBI Taxonomy" id="49283"/>
    <lineage>
        <taxon>Bacteria</taxon>
        <taxon>Bacillati</taxon>
        <taxon>Bacillota</taxon>
        <taxon>Bacilli</taxon>
        <taxon>Bacillales</taxon>
        <taxon>Paenibacillaceae</taxon>
        <taxon>Paenibacillus</taxon>
    </lineage>
</organism>
<gene>
    <name evidence="4" type="ORF">DQX05_27780</name>
</gene>
<dbReference type="GO" id="GO:0043190">
    <property type="term" value="C:ATP-binding cassette (ABC) transporter complex"/>
    <property type="evidence" value="ECO:0007669"/>
    <property type="project" value="InterPro"/>
</dbReference>
<evidence type="ECO:0000313" key="5">
    <source>
        <dbReference type="Proteomes" id="UP000266177"/>
    </source>
</evidence>
<dbReference type="InterPro" id="IPR005770">
    <property type="entry name" value="PhnD"/>
</dbReference>
<dbReference type="RefSeq" id="WP_119796521.1">
    <property type="nucleotide sequence ID" value="NZ_QYZD01000048.1"/>
</dbReference>
<proteinExistence type="inferred from homology"/>
<dbReference type="PANTHER" id="PTHR35841">
    <property type="entry name" value="PHOSPHONATES-BINDING PERIPLASMIC PROTEIN"/>
    <property type="match status" value="1"/>
</dbReference>
<comment type="similarity">
    <text evidence="1">Belongs to the phosphate/phosphite/phosphonate binding protein family.</text>
</comment>
<evidence type="ECO:0000256" key="1">
    <source>
        <dbReference type="ARBA" id="ARBA00007162"/>
    </source>
</evidence>